<gene>
    <name evidence="3" type="ORF">ACG0Z6_11150</name>
</gene>
<evidence type="ECO:0000259" key="2">
    <source>
        <dbReference type="PROSITE" id="PS50846"/>
    </source>
</evidence>
<comment type="caution">
    <text evidence="3">The sequence shown here is derived from an EMBL/GenBank/DDBJ whole genome shotgun (WGS) entry which is preliminary data.</text>
</comment>
<evidence type="ECO:0000313" key="4">
    <source>
        <dbReference type="Proteomes" id="UP001606099"/>
    </source>
</evidence>
<dbReference type="InterPro" id="IPR036163">
    <property type="entry name" value="HMA_dom_sf"/>
</dbReference>
<dbReference type="Gene3D" id="3.30.70.100">
    <property type="match status" value="1"/>
</dbReference>
<keyword evidence="1" id="KW-0479">Metal-binding</keyword>
<dbReference type="InterPro" id="IPR017969">
    <property type="entry name" value="Heavy-metal-associated_CS"/>
</dbReference>
<dbReference type="EMBL" id="JBIGHZ010000004">
    <property type="protein sequence ID" value="MFG6448791.1"/>
    <property type="molecule type" value="Genomic_DNA"/>
</dbReference>
<evidence type="ECO:0000313" key="3">
    <source>
        <dbReference type="EMBL" id="MFG6448791.1"/>
    </source>
</evidence>
<evidence type="ECO:0000256" key="1">
    <source>
        <dbReference type="ARBA" id="ARBA00022723"/>
    </source>
</evidence>
<keyword evidence="4" id="KW-1185">Reference proteome</keyword>
<dbReference type="Proteomes" id="UP001606099">
    <property type="component" value="Unassembled WGS sequence"/>
</dbReference>
<dbReference type="Pfam" id="PF00403">
    <property type="entry name" value="HMA"/>
    <property type="match status" value="1"/>
</dbReference>
<feature type="domain" description="HMA" evidence="2">
    <location>
        <begin position="1"/>
        <end position="64"/>
    </location>
</feature>
<dbReference type="InterPro" id="IPR006121">
    <property type="entry name" value="HMA_dom"/>
</dbReference>
<accession>A0ABW7FWU4</accession>
<dbReference type="PROSITE" id="PS50846">
    <property type="entry name" value="HMA_2"/>
    <property type="match status" value="1"/>
</dbReference>
<name>A0ABW7FWU4_9BURK</name>
<dbReference type="RefSeq" id="WP_394461366.1">
    <property type="nucleotide sequence ID" value="NZ_JBIGHZ010000004.1"/>
</dbReference>
<organism evidence="3 4">
    <name type="scientific">Roseateles rivi</name>
    <dbReference type="NCBI Taxonomy" id="3299028"/>
    <lineage>
        <taxon>Bacteria</taxon>
        <taxon>Pseudomonadati</taxon>
        <taxon>Pseudomonadota</taxon>
        <taxon>Betaproteobacteria</taxon>
        <taxon>Burkholderiales</taxon>
        <taxon>Sphaerotilaceae</taxon>
        <taxon>Roseateles</taxon>
    </lineage>
</organism>
<dbReference type="PROSITE" id="PS01047">
    <property type="entry name" value="HMA_1"/>
    <property type="match status" value="1"/>
</dbReference>
<dbReference type="SUPFAM" id="SSF55008">
    <property type="entry name" value="HMA, heavy metal-associated domain"/>
    <property type="match status" value="1"/>
</dbReference>
<sequence>MTHQFTLPDLSCGHCAASVREAVAALDAQAQVSVDLASKTVQIDSTVPPAQMQAALTEAGFPPAVST</sequence>
<proteinExistence type="predicted"/>
<dbReference type="CDD" id="cd00371">
    <property type="entry name" value="HMA"/>
    <property type="match status" value="1"/>
</dbReference>
<reference evidence="3 4" key="1">
    <citation type="submission" date="2024-08" db="EMBL/GenBank/DDBJ databases">
        <authorList>
            <person name="Lu H."/>
        </authorList>
    </citation>
    <scope>NUCLEOTIDE SEQUENCE [LARGE SCALE GENOMIC DNA]</scope>
    <source>
        <strain evidence="3 4">BYS180W</strain>
    </source>
</reference>
<protein>
    <submittedName>
        <fullName evidence="3">Heavy-metal-associated domain-containing protein</fullName>
    </submittedName>
</protein>